<name>X1EYW1_9ZZZZ</name>
<dbReference type="AlphaFoldDB" id="X1EYW1"/>
<gene>
    <name evidence="1" type="ORF">S03H2_02471</name>
</gene>
<evidence type="ECO:0000313" key="1">
    <source>
        <dbReference type="EMBL" id="GAH25490.1"/>
    </source>
</evidence>
<evidence type="ECO:0008006" key="2">
    <source>
        <dbReference type="Google" id="ProtNLM"/>
    </source>
</evidence>
<proteinExistence type="predicted"/>
<dbReference type="EMBL" id="BARU01000828">
    <property type="protein sequence ID" value="GAH25490.1"/>
    <property type="molecule type" value="Genomic_DNA"/>
</dbReference>
<dbReference type="InterPro" id="IPR025529">
    <property type="entry name" value="DUF4416"/>
</dbReference>
<sequence length="175" mass="20364">EIKEPQKVLLLIGLIFVKDFELDKVLNELKNDLGSILMTSNTIPFTHTIYYNKEMGSKLMRQWIVFDKLITPDILVKVKHTTNDIEKKYLNERGGRKINIDPGILSLSNLILTSTKNFSHRIYLGKGIYAEVTLIYKNKTFTPLEWTYPDHQEKIAIELFEKAREILKNRLAKAL</sequence>
<feature type="non-terminal residue" evidence="1">
    <location>
        <position position="1"/>
    </location>
</feature>
<organism evidence="1">
    <name type="scientific">marine sediment metagenome</name>
    <dbReference type="NCBI Taxonomy" id="412755"/>
    <lineage>
        <taxon>unclassified sequences</taxon>
        <taxon>metagenomes</taxon>
        <taxon>ecological metagenomes</taxon>
    </lineage>
</organism>
<dbReference type="Pfam" id="PF14385">
    <property type="entry name" value="DUF4416"/>
    <property type="match status" value="1"/>
</dbReference>
<accession>X1EYW1</accession>
<comment type="caution">
    <text evidence="1">The sequence shown here is derived from an EMBL/GenBank/DDBJ whole genome shotgun (WGS) entry which is preliminary data.</text>
</comment>
<reference evidence="1" key="1">
    <citation type="journal article" date="2014" name="Front. Microbiol.">
        <title>High frequency of phylogenetically diverse reductive dehalogenase-homologous genes in deep subseafloor sedimentary metagenomes.</title>
        <authorList>
            <person name="Kawai M."/>
            <person name="Futagami T."/>
            <person name="Toyoda A."/>
            <person name="Takaki Y."/>
            <person name="Nishi S."/>
            <person name="Hori S."/>
            <person name="Arai W."/>
            <person name="Tsubouchi T."/>
            <person name="Morono Y."/>
            <person name="Uchiyama I."/>
            <person name="Ito T."/>
            <person name="Fujiyama A."/>
            <person name="Inagaki F."/>
            <person name="Takami H."/>
        </authorList>
    </citation>
    <scope>NUCLEOTIDE SEQUENCE</scope>
    <source>
        <strain evidence="1">Expedition CK06-06</strain>
    </source>
</reference>
<protein>
    <recommendedName>
        <fullName evidence="2">DUF4416 domain-containing protein</fullName>
    </recommendedName>
</protein>